<dbReference type="STRING" id="715226.ABI_32520"/>
<reference evidence="3" key="1">
    <citation type="submission" date="2011-03" db="EMBL/GenBank/DDBJ databases">
        <title>Draft genome sequence of Brevundimonas diminuta.</title>
        <authorList>
            <person name="Brown P.J.B."/>
            <person name="Buechlein A."/>
            <person name="Hemmerich C."/>
            <person name="Brun Y.V."/>
        </authorList>
    </citation>
    <scope>NUCLEOTIDE SEQUENCE [LARGE SCALE GENOMIC DNA]</scope>
    <source>
        <strain evidence="3">C19</strain>
    </source>
</reference>
<name>F4QPU9_9CAUL</name>
<keyword evidence="1" id="KW-0732">Signal</keyword>
<dbReference type="HOGENOM" id="CLU_103643_0_0_5"/>
<sequence>MLRNLVKTASMAVSAAVLLSAAPAMAQNMISQTGKASEALPGLQKFLNLPAGERSQVNVYYNLRIKNCDTSKVTATLNAGGKTTPLRIAGDGRITPLPTRDQLNAGATITMNMPQTCTIGPKIKVHSTQAAGKSYDAAGLALGIKQGNAAMGKIAGAMALALKKLDRVYFVGGGDGTVEVGDQKKPMPKTAAGGEYPAGTPYFVPSQFPGATRITLTKAASTALFDTPPK</sequence>
<evidence type="ECO:0000313" key="2">
    <source>
        <dbReference type="EMBL" id="EGF90236.1"/>
    </source>
</evidence>
<feature type="signal peptide" evidence="1">
    <location>
        <begin position="1"/>
        <end position="26"/>
    </location>
</feature>
<proteinExistence type="predicted"/>
<dbReference type="EMBL" id="GL883079">
    <property type="protein sequence ID" value="EGF90236.1"/>
    <property type="molecule type" value="Genomic_DNA"/>
</dbReference>
<evidence type="ECO:0000313" key="3">
    <source>
        <dbReference type="Proteomes" id="UP000006512"/>
    </source>
</evidence>
<evidence type="ECO:0000256" key="1">
    <source>
        <dbReference type="SAM" id="SignalP"/>
    </source>
</evidence>
<keyword evidence="3" id="KW-1185">Reference proteome</keyword>
<dbReference type="Proteomes" id="UP000006512">
    <property type="component" value="Unassembled WGS sequence"/>
</dbReference>
<dbReference type="RefSeq" id="WP_006274036.1">
    <property type="nucleotide sequence ID" value="NZ_GL883079.1"/>
</dbReference>
<gene>
    <name evidence="2" type="ORF">ABI_32520</name>
</gene>
<protein>
    <submittedName>
        <fullName evidence="2">Uncharacterized protein</fullName>
    </submittedName>
</protein>
<organism evidence="2 3">
    <name type="scientific">Asticcacaulis biprosthecium C19</name>
    <dbReference type="NCBI Taxonomy" id="715226"/>
    <lineage>
        <taxon>Bacteria</taxon>
        <taxon>Pseudomonadati</taxon>
        <taxon>Pseudomonadota</taxon>
        <taxon>Alphaproteobacteria</taxon>
        <taxon>Caulobacterales</taxon>
        <taxon>Caulobacteraceae</taxon>
        <taxon>Asticcacaulis</taxon>
    </lineage>
</organism>
<feature type="chain" id="PRO_5003321022" evidence="1">
    <location>
        <begin position="27"/>
        <end position="230"/>
    </location>
</feature>
<accession>F4QPU9</accession>
<dbReference type="AlphaFoldDB" id="F4QPU9"/>